<evidence type="ECO:0000256" key="4">
    <source>
        <dbReference type="ARBA" id="ARBA00022617"/>
    </source>
</evidence>
<evidence type="ECO:0000256" key="6">
    <source>
        <dbReference type="ARBA" id="ARBA00023002"/>
    </source>
</evidence>
<dbReference type="InterPro" id="IPR050364">
    <property type="entry name" value="Cytochrome_P450_fung"/>
</dbReference>
<comment type="cofactor">
    <cofactor evidence="1 9">
        <name>heme</name>
        <dbReference type="ChEBI" id="CHEBI:30413"/>
    </cofactor>
</comment>
<evidence type="ECO:0000256" key="7">
    <source>
        <dbReference type="ARBA" id="ARBA00023004"/>
    </source>
</evidence>
<keyword evidence="5 9" id="KW-0479">Metal-binding</keyword>
<keyword evidence="4 9" id="KW-0349">Heme</keyword>
<feature type="binding site" description="axial binding residue" evidence="9">
    <location>
        <position position="387"/>
    </location>
    <ligand>
        <name>heme</name>
        <dbReference type="ChEBI" id="CHEBI:30413"/>
    </ligand>
    <ligandPart>
        <name>Fe</name>
        <dbReference type="ChEBI" id="CHEBI:18248"/>
    </ligandPart>
</feature>
<evidence type="ECO:0000313" key="12">
    <source>
        <dbReference type="Proteomes" id="UP000054196"/>
    </source>
</evidence>
<evidence type="ECO:0000313" key="11">
    <source>
        <dbReference type="EMBL" id="EIN04665.1"/>
    </source>
</evidence>
<keyword evidence="8 10" id="KW-0503">Monooxygenase</keyword>
<dbReference type="InterPro" id="IPR036396">
    <property type="entry name" value="Cyt_P450_sf"/>
</dbReference>
<keyword evidence="12" id="KW-1185">Reference proteome</keyword>
<name>R7S2Q4_PUNST</name>
<dbReference type="GO" id="GO:0020037">
    <property type="term" value="F:heme binding"/>
    <property type="evidence" value="ECO:0007669"/>
    <property type="project" value="InterPro"/>
</dbReference>
<dbReference type="HOGENOM" id="CLU_001570_2_0_1"/>
<evidence type="ECO:0000256" key="3">
    <source>
        <dbReference type="ARBA" id="ARBA00010617"/>
    </source>
</evidence>
<accession>R7S2Q4</accession>
<dbReference type="InterPro" id="IPR002401">
    <property type="entry name" value="Cyt_P450_E_grp-I"/>
</dbReference>
<dbReference type="PROSITE" id="PS00086">
    <property type="entry name" value="CYTOCHROME_P450"/>
    <property type="match status" value="1"/>
</dbReference>
<dbReference type="GO" id="GO:0005506">
    <property type="term" value="F:iron ion binding"/>
    <property type="evidence" value="ECO:0007669"/>
    <property type="project" value="InterPro"/>
</dbReference>
<dbReference type="AlphaFoldDB" id="R7S2Q4"/>
<protein>
    <submittedName>
        <fullName evidence="11">Cytochrome P450</fullName>
    </submittedName>
</protein>
<organism evidence="11 12">
    <name type="scientific">Punctularia strigosozonata (strain HHB-11173)</name>
    <name type="common">White-rot fungus</name>
    <dbReference type="NCBI Taxonomy" id="741275"/>
    <lineage>
        <taxon>Eukaryota</taxon>
        <taxon>Fungi</taxon>
        <taxon>Dikarya</taxon>
        <taxon>Basidiomycota</taxon>
        <taxon>Agaricomycotina</taxon>
        <taxon>Agaricomycetes</taxon>
        <taxon>Corticiales</taxon>
        <taxon>Punctulariaceae</taxon>
        <taxon>Punctularia</taxon>
    </lineage>
</organism>
<gene>
    <name evidence="11" type="ORF">PUNSTDRAFT_108024</name>
</gene>
<comment type="pathway">
    <text evidence="2">Secondary metabolite biosynthesis.</text>
</comment>
<keyword evidence="7 9" id="KW-0408">Iron</keyword>
<dbReference type="SUPFAM" id="SSF48264">
    <property type="entry name" value="Cytochrome P450"/>
    <property type="match status" value="1"/>
</dbReference>
<dbReference type="Proteomes" id="UP000054196">
    <property type="component" value="Unassembled WGS sequence"/>
</dbReference>
<evidence type="ECO:0000256" key="9">
    <source>
        <dbReference type="PIRSR" id="PIRSR602401-1"/>
    </source>
</evidence>
<evidence type="ECO:0000256" key="5">
    <source>
        <dbReference type="ARBA" id="ARBA00022723"/>
    </source>
</evidence>
<proteinExistence type="inferred from homology"/>
<dbReference type="OrthoDB" id="2789670at2759"/>
<dbReference type="PRINTS" id="PR00463">
    <property type="entry name" value="EP450I"/>
</dbReference>
<dbReference type="EMBL" id="JH687553">
    <property type="protein sequence ID" value="EIN04665.1"/>
    <property type="molecule type" value="Genomic_DNA"/>
</dbReference>
<dbReference type="CDD" id="cd11065">
    <property type="entry name" value="CYP64-like"/>
    <property type="match status" value="1"/>
</dbReference>
<dbReference type="Gene3D" id="1.10.630.10">
    <property type="entry name" value="Cytochrome P450"/>
    <property type="match status" value="1"/>
</dbReference>
<dbReference type="OMA" id="VVISECI"/>
<comment type="similarity">
    <text evidence="3 10">Belongs to the cytochrome P450 family.</text>
</comment>
<dbReference type="Pfam" id="PF00067">
    <property type="entry name" value="p450"/>
    <property type="match status" value="1"/>
</dbReference>
<dbReference type="GO" id="GO:0016705">
    <property type="term" value="F:oxidoreductase activity, acting on paired donors, with incorporation or reduction of molecular oxygen"/>
    <property type="evidence" value="ECO:0007669"/>
    <property type="project" value="InterPro"/>
</dbReference>
<dbReference type="KEGG" id="psq:PUNSTDRAFT_108024"/>
<dbReference type="GeneID" id="18876131"/>
<dbReference type="GO" id="GO:0004497">
    <property type="term" value="F:monooxygenase activity"/>
    <property type="evidence" value="ECO:0007669"/>
    <property type="project" value="UniProtKB-KW"/>
</dbReference>
<dbReference type="PANTHER" id="PTHR46300">
    <property type="entry name" value="P450, PUTATIVE (EUROFUNG)-RELATED-RELATED"/>
    <property type="match status" value="1"/>
</dbReference>
<reference evidence="12" key="1">
    <citation type="journal article" date="2012" name="Science">
        <title>The Paleozoic origin of enzymatic lignin decomposition reconstructed from 31 fungal genomes.</title>
        <authorList>
            <person name="Floudas D."/>
            <person name="Binder M."/>
            <person name="Riley R."/>
            <person name="Barry K."/>
            <person name="Blanchette R.A."/>
            <person name="Henrissat B."/>
            <person name="Martinez A.T."/>
            <person name="Otillar R."/>
            <person name="Spatafora J.W."/>
            <person name="Yadav J.S."/>
            <person name="Aerts A."/>
            <person name="Benoit I."/>
            <person name="Boyd A."/>
            <person name="Carlson A."/>
            <person name="Copeland A."/>
            <person name="Coutinho P.M."/>
            <person name="de Vries R.P."/>
            <person name="Ferreira P."/>
            <person name="Findley K."/>
            <person name="Foster B."/>
            <person name="Gaskell J."/>
            <person name="Glotzer D."/>
            <person name="Gorecki P."/>
            <person name="Heitman J."/>
            <person name="Hesse C."/>
            <person name="Hori C."/>
            <person name="Igarashi K."/>
            <person name="Jurgens J.A."/>
            <person name="Kallen N."/>
            <person name="Kersten P."/>
            <person name="Kohler A."/>
            <person name="Kuees U."/>
            <person name="Kumar T.K.A."/>
            <person name="Kuo A."/>
            <person name="LaButti K."/>
            <person name="Larrondo L.F."/>
            <person name="Lindquist E."/>
            <person name="Ling A."/>
            <person name="Lombard V."/>
            <person name="Lucas S."/>
            <person name="Lundell T."/>
            <person name="Martin R."/>
            <person name="McLaughlin D.J."/>
            <person name="Morgenstern I."/>
            <person name="Morin E."/>
            <person name="Murat C."/>
            <person name="Nagy L.G."/>
            <person name="Nolan M."/>
            <person name="Ohm R.A."/>
            <person name="Patyshakuliyeva A."/>
            <person name="Rokas A."/>
            <person name="Ruiz-Duenas F.J."/>
            <person name="Sabat G."/>
            <person name="Salamov A."/>
            <person name="Samejima M."/>
            <person name="Schmutz J."/>
            <person name="Slot J.C."/>
            <person name="St John F."/>
            <person name="Stenlid J."/>
            <person name="Sun H."/>
            <person name="Sun S."/>
            <person name="Syed K."/>
            <person name="Tsang A."/>
            <person name="Wiebenga A."/>
            <person name="Young D."/>
            <person name="Pisabarro A."/>
            <person name="Eastwood D.C."/>
            <person name="Martin F."/>
            <person name="Cullen D."/>
            <person name="Grigoriev I.V."/>
            <person name="Hibbett D.S."/>
        </authorList>
    </citation>
    <scope>NUCLEOTIDE SEQUENCE [LARGE SCALE GENOMIC DNA]</scope>
    <source>
        <strain evidence="12">HHB-11173 SS5</strain>
    </source>
</reference>
<dbReference type="PANTHER" id="PTHR46300:SF7">
    <property type="entry name" value="P450, PUTATIVE (EUROFUNG)-RELATED"/>
    <property type="match status" value="1"/>
</dbReference>
<evidence type="ECO:0000256" key="8">
    <source>
        <dbReference type="ARBA" id="ARBA00023033"/>
    </source>
</evidence>
<keyword evidence="6 10" id="KW-0560">Oxidoreductase</keyword>
<evidence type="ECO:0000256" key="10">
    <source>
        <dbReference type="RuleBase" id="RU000461"/>
    </source>
</evidence>
<evidence type="ECO:0000256" key="2">
    <source>
        <dbReference type="ARBA" id="ARBA00005179"/>
    </source>
</evidence>
<sequence length="451" mass="51166">MVDGSLSSDVGDVVSFESLGVTTVVLNSLQATHDLFDKRSTIYSDRPRMPMITELCGWTQSLGLMHYGESWRRHRREFHQLMNYKEVVNYQPLQLKEARALVLKILQDPEEFPVHIRRTQTAVIFKVAYGIDVRDENNKFMLKIKEALEGFAEAGVPGTFLVDRLPILKYVPDWFPGAAFKRKAKIWRKQAEEMWGAPFEEAKKLISQGMHSQSMTETMLSRIPEESERGFEEEVVRNVAGIAYLAGADTTISAMETFILAMAMHPDLQKRAQQEIDSVVGPNRLPEFADFEQLPFVVAVCREVLRWQPITPLGIVHSNTEADEYRGYHIPKGSMVIGNTWAILRDEKAYPEPEVFKPDRFLDKDGKLDPNAQHPNVAAFGYGRRICPGRWFGEQSLLSMAATALAVCDIQPVKGEKLEANMLHGIVTHPAPFRCSFRERSANARLLAQEE</sequence>
<evidence type="ECO:0000256" key="1">
    <source>
        <dbReference type="ARBA" id="ARBA00001971"/>
    </source>
</evidence>
<dbReference type="RefSeq" id="XP_007388058.1">
    <property type="nucleotide sequence ID" value="XM_007387996.1"/>
</dbReference>
<dbReference type="InterPro" id="IPR017972">
    <property type="entry name" value="Cyt_P450_CS"/>
</dbReference>
<dbReference type="PRINTS" id="PR00385">
    <property type="entry name" value="P450"/>
</dbReference>
<dbReference type="InterPro" id="IPR001128">
    <property type="entry name" value="Cyt_P450"/>
</dbReference>
<dbReference type="eggNOG" id="KOG0156">
    <property type="taxonomic scope" value="Eukaryota"/>
</dbReference>